<feature type="chain" id="PRO_5039929671" evidence="1">
    <location>
        <begin position="22"/>
        <end position="236"/>
    </location>
</feature>
<gene>
    <name evidence="2" type="ORF">OWO01_13530</name>
</gene>
<protein>
    <submittedName>
        <fullName evidence="2">Uncharacterized protein</fullName>
    </submittedName>
</protein>
<keyword evidence="3" id="KW-1185">Reference proteome</keyword>
<organism evidence="2 3">
    <name type="scientific">Natronobacillus azotifigens</name>
    <dbReference type="NCBI Taxonomy" id="472978"/>
    <lineage>
        <taxon>Bacteria</taxon>
        <taxon>Bacillati</taxon>
        <taxon>Bacillota</taxon>
        <taxon>Bacilli</taxon>
        <taxon>Bacillales</taxon>
        <taxon>Bacillaceae</taxon>
        <taxon>Natronobacillus</taxon>
    </lineage>
</organism>
<accession>A0A9J6RFW6</accession>
<keyword evidence="1" id="KW-0732">Signal</keyword>
<proteinExistence type="predicted"/>
<name>A0A9J6RFW6_9BACI</name>
<evidence type="ECO:0000313" key="3">
    <source>
        <dbReference type="Proteomes" id="UP001084197"/>
    </source>
</evidence>
<reference evidence="2" key="1">
    <citation type="submission" date="2022-11" db="EMBL/GenBank/DDBJ databases">
        <title>WGS of Natronobacillus azotifigens 24KS-1, an anaerobic diazotrophic haloalkaliphile from soda-rich habitats.</title>
        <authorList>
            <person name="Sorokin D.Y."/>
            <person name="Merkel A.Y."/>
        </authorList>
    </citation>
    <scope>NUCLEOTIDE SEQUENCE</scope>
    <source>
        <strain evidence="2">24KS-1</strain>
    </source>
</reference>
<sequence>MKKYFVTVCCMFLLSSFFATGGSLVLANDTSLNEFIIIEKKLESINREIKNELNDFALENEIPVSFEDANYEINTQKIQTEAQLDQEVNNLVNMIKDDLKEVNIKGDVEEKKGFLSTNSVKKGDGYWTARVEAIVPALRTGYIQQDFESNVGYGYVNSVNLLGDSYFSSGFGLSHWTPIRSWYNISRNNRYVQIHMKGTINYVVESSYLNLTGTWLSTMKADGGSFIRASYTDWPD</sequence>
<evidence type="ECO:0000313" key="2">
    <source>
        <dbReference type="EMBL" id="MCZ0704227.1"/>
    </source>
</evidence>
<dbReference type="AlphaFoldDB" id="A0A9J6RFW6"/>
<dbReference type="EMBL" id="JAPRAT010000030">
    <property type="protein sequence ID" value="MCZ0704227.1"/>
    <property type="molecule type" value="Genomic_DNA"/>
</dbReference>
<dbReference type="Proteomes" id="UP001084197">
    <property type="component" value="Unassembled WGS sequence"/>
</dbReference>
<comment type="caution">
    <text evidence="2">The sequence shown here is derived from an EMBL/GenBank/DDBJ whole genome shotgun (WGS) entry which is preliminary data.</text>
</comment>
<dbReference type="RefSeq" id="WP_268780997.1">
    <property type="nucleotide sequence ID" value="NZ_JAPRAT010000030.1"/>
</dbReference>
<evidence type="ECO:0000256" key="1">
    <source>
        <dbReference type="SAM" id="SignalP"/>
    </source>
</evidence>
<feature type="signal peptide" evidence="1">
    <location>
        <begin position="1"/>
        <end position="21"/>
    </location>
</feature>